<name>A0AAW2Q7L0_9LAMI</name>
<dbReference type="Gene3D" id="2.160.20.10">
    <property type="entry name" value="Single-stranded right-handed beta-helix, Pectin lyase-like"/>
    <property type="match status" value="1"/>
</dbReference>
<dbReference type="SUPFAM" id="SSF51126">
    <property type="entry name" value="Pectin lyase-like"/>
    <property type="match status" value="1"/>
</dbReference>
<protein>
    <submittedName>
        <fullName evidence="2">Polygalacturonase QRT3</fullName>
    </submittedName>
</protein>
<gene>
    <name evidence="2" type="ORF">Scaly_1331300</name>
</gene>
<dbReference type="InterPro" id="IPR012334">
    <property type="entry name" value="Pectin_lyas_fold"/>
</dbReference>
<dbReference type="InterPro" id="IPR011050">
    <property type="entry name" value="Pectin_lyase_fold/virulence"/>
</dbReference>
<evidence type="ECO:0000256" key="1">
    <source>
        <dbReference type="SAM" id="Phobius"/>
    </source>
</evidence>
<dbReference type="InterPro" id="IPR039279">
    <property type="entry name" value="QRT3-like"/>
</dbReference>
<dbReference type="PANTHER" id="PTHR33928:SF2">
    <property type="entry name" value="PECTATE LYASE SUPERFAMILY PROTEIN DOMAIN-CONTAINING PROTEIN-RELATED"/>
    <property type="match status" value="1"/>
</dbReference>
<dbReference type="PANTHER" id="PTHR33928">
    <property type="entry name" value="POLYGALACTURONASE QRT3"/>
    <property type="match status" value="1"/>
</dbReference>
<feature type="transmembrane region" description="Helical" evidence="1">
    <location>
        <begin position="12"/>
        <end position="28"/>
    </location>
</feature>
<evidence type="ECO:0000313" key="2">
    <source>
        <dbReference type="EMBL" id="KAL0363761.1"/>
    </source>
</evidence>
<organism evidence="2">
    <name type="scientific">Sesamum calycinum</name>
    <dbReference type="NCBI Taxonomy" id="2727403"/>
    <lineage>
        <taxon>Eukaryota</taxon>
        <taxon>Viridiplantae</taxon>
        <taxon>Streptophyta</taxon>
        <taxon>Embryophyta</taxon>
        <taxon>Tracheophyta</taxon>
        <taxon>Spermatophyta</taxon>
        <taxon>Magnoliopsida</taxon>
        <taxon>eudicotyledons</taxon>
        <taxon>Gunneridae</taxon>
        <taxon>Pentapetalae</taxon>
        <taxon>asterids</taxon>
        <taxon>lamiids</taxon>
        <taxon>Lamiales</taxon>
        <taxon>Pedaliaceae</taxon>
        <taxon>Sesamum</taxon>
    </lineage>
</organism>
<keyword evidence="1" id="KW-0472">Membrane</keyword>
<reference evidence="2" key="2">
    <citation type="journal article" date="2024" name="Plant">
        <title>Genomic evolution and insights into agronomic trait innovations of Sesamum species.</title>
        <authorList>
            <person name="Miao H."/>
            <person name="Wang L."/>
            <person name="Qu L."/>
            <person name="Liu H."/>
            <person name="Sun Y."/>
            <person name="Le M."/>
            <person name="Wang Q."/>
            <person name="Wei S."/>
            <person name="Zheng Y."/>
            <person name="Lin W."/>
            <person name="Duan Y."/>
            <person name="Cao H."/>
            <person name="Xiong S."/>
            <person name="Wang X."/>
            <person name="Wei L."/>
            <person name="Li C."/>
            <person name="Ma Q."/>
            <person name="Ju M."/>
            <person name="Zhao R."/>
            <person name="Li G."/>
            <person name="Mu C."/>
            <person name="Tian Q."/>
            <person name="Mei H."/>
            <person name="Zhang T."/>
            <person name="Gao T."/>
            <person name="Zhang H."/>
        </authorList>
    </citation>
    <scope>NUCLEOTIDE SEQUENCE</scope>
    <source>
        <strain evidence="2">KEN8</strain>
    </source>
</reference>
<keyword evidence="1" id="KW-1133">Transmembrane helix</keyword>
<reference evidence="2" key="1">
    <citation type="submission" date="2020-06" db="EMBL/GenBank/DDBJ databases">
        <authorList>
            <person name="Li T."/>
            <person name="Hu X."/>
            <person name="Zhang T."/>
            <person name="Song X."/>
            <person name="Zhang H."/>
            <person name="Dai N."/>
            <person name="Sheng W."/>
            <person name="Hou X."/>
            <person name="Wei L."/>
        </authorList>
    </citation>
    <scope>NUCLEOTIDE SEQUENCE</scope>
    <source>
        <strain evidence="2">KEN8</strain>
        <tissue evidence="2">Leaf</tissue>
    </source>
</reference>
<dbReference type="AlphaFoldDB" id="A0AAW2Q7L0"/>
<keyword evidence="1" id="KW-0812">Transmembrane</keyword>
<proteinExistence type="predicted"/>
<comment type="caution">
    <text evidence="2">The sequence shown here is derived from an EMBL/GenBank/DDBJ whole genome shotgun (WGS) entry which is preliminary data.</text>
</comment>
<accession>A0AAW2Q7L0</accession>
<dbReference type="GO" id="GO:0004650">
    <property type="term" value="F:polygalacturonase activity"/>
    <property type="evidence" value="ECO:0007669"/>
    <property type="project" value="InterPro"/>
</dbReference>
<sequence length="512" mass="54900">MENLWSSSPTPTLLLIIPFFLVFLLFNLKETGCTVSASLRQPKLHQFQTKLLRKTTTSLGSFAKTVSTDSPAPSDSGKSSGRVFYPIGYGADPTGAQDSTSAILDALNDAVKLQNGLELLPGISDLGGVVIDLQGGNFKISSPIRFPAAVANIVVQGGTLRASGTFPSDRHLVELWAPDSQKASALDTFSDRKDFNNGMKYEDVTFRDILFDSSYQGGGLVLIDSVRIRVDNCFFLHFSTQGILVLRGHEAFISSCFLGQHPTIGGDRAEKGYTGTAIDIASTDNAVTDVAIFSAAIGIILRGRANIVTGVHCYNKATFFGGVGILVKSAQNRIVDSYMDFNSIVMEDPDQVLVSNGFFLGDGNIVLRSIQGRISGLNIINNIFCGDPNNMVPTVKLEGLFTSIDQVVIDDNVVNGMSLKSTVSKLTVVGNGTKWVADFSPFLVFPDKINHVEYSFFTRGGGGVAAGFPTHAVTNVSNNMVVIESQHPVNAVVSISVDQHNMMGDQGFSSLI</sequence>
<dbReference type="EMBL" id="JACGWM010000007">
    <property type="protein sequence ID" value="KAL0363761.1"/>
    <property type="molecule type" value="Genomic_DNA"/>
</dbReference>